<proteinExistence type="inferred from homology"/>
<evidence type="ECO:0000313" key="5">
    <source>
        <dbReference type="EMBL" id="MBB3193779.1"/>
    </source>
</evidence>
<evidence type="ECO:0000256" key="2">
    <source>
        <dbReference type="ARBA" id="ARBA00022448"/>
    </source>
</evidence>
<dbReference type="Gene3D" id="3.40.190.10">
    <property type="entry name" value="Periplasmic binding protein-like II"/>
    <property type="match status" value="1"/>
</dbReference>
<dbReference type="PANTHER" id="PTHR30290">
    <property type="entry name" value="PERIPLASMIC BINDING COMPONENT OF ABC TRANSPORTER"/>
    <property type="match status" value="1"/>
</dbReference>
<dbReference type="Gene3D" id="3.90.76.10">
    <property type="entry name" value="Dipeptide-binding Protein, Domain 1"/>
    <property type="match status" value="1"/>
</dbReference>
<keyword evidence="6" id="KW-1185">Reference proteome</keyword>
<reference evidence="5 6" key="1">
    <citation type="submission" date="2020-08" db="EMBL/GenBank/DDBJ databases">
        <title>Genomic Encyclopedia of Type Strains, Phase III (KMG-III): the genomes of soil and plant-associated and newly described type strains.</title>
        <authorList>
            <person name="Whitman W."/>
        </authorList>
    </citation>
    <scope>NUCLEOTIDE SEQUENCE [LARGE SCALE GENOMIC DNA]</scope>
    <source>
        <strain evidence="5 6">CECT 7247</strain>
    </source>
</reference>
<comment type="similarity">
    <text evidence="1">Belongs to the bacterial solute-binding protein 5 family.</text>
</comment>
<comment type="caution">
    <text evidence="5">The sequence shown here is derived from an EMBL/GenBank/DDBJ whole genome shotgun (WGS) entry which is preliminary data.</text>
</comment>
<protein>
    <submittedName>
        <fullName evidence="5">Peptide/nickel transport system substrate-binding protein</fullName>
    </submittedName>
</protein>
<keyword evidence="2" id="KW-0813">Transport</keyword>
<feature type="domain" description="Solute-binding protein family 5" evidence="4">
    <location>
        <begin position="119"/>
        <end position="495"/>
    </location>
</feature>
<dbReference type="InterPro" id="IPR030678">
    <property type="entry name" value="Peptide/Ni-bd"/>
</dbReference>
<dbReference type="Gene3D" id="3.10.105.10">
    <property type="entry name" value="Dipeptide-binding Protein, Domain 3"/>
    <property type="match status" value="1"/>
</dbReference>
<evidence type="ECO:0000256" key="1">
    <source>
        <dbReference type="ARBA" id="ARBA00005695"/>
    </source>
</evidence>
<gene>
    <name evidence="5" type="ORF">FHS28_001144</name>
</gene>
<dbReference type="RefSeq" id="WP_246409511.1">
    <property type="nucleotide sequence ID" value="NZ_JACHXO010000001.1"/>
</dbReference>
<dbReference type="PANTHER" id="PTHR30290:SF9">
    <property type="entry name" value="OLIGOPEPTIDE-BINDING PROTEIN APPA"/>
    <property type="match status" value="1"/>
</dbReference>
<dbReference type="Pfam" id="PF00496">
    <property type="entry name" value="SBP_bac_5"/>
    <property type="match status" value="1"/>
</dbReference>
<dbReference type="InterPro" id="IPR000914">
    <property type="entry name" value="SBP_5_dom"/>
</dbReference>
<dbReference type="InterPro" id="IPR039424">
    <property type="entry name" value="SBP_5"/>
</dbReference>
<evidence type="ECO:0000313" key="6">
    <source>
        <dbReference type="Proteomes" id="UP000574369"/>
    </source>
</evidence>
<keyword evidence="3" id="KW-0732">Signal</keyword>
<dbReference type="Proteomes" id="UP000574369">
    <property type="component" value="Unassembled WGS sequence"/>
</dbReference>
<sequence length="580" mass="64420">MNHPLSAPAAAALLPVSRRLSPLLRQSMPLARPLSLPRVGTSPSPRAALVRMAAAVSLGAGLVLGLGLAAQPVQAQTLRWAGAGDMQTADPHSQNEIVTNAMNGQVYERLVARDRNLNLVPSLATEWTQLKPTLWRVKLRQGVKFQDGTPFTADDVLFSVARAKDVNSNISAYAQAVGTPRKVDDFTVEFQLEQVNPIFLQHLDLIFIMSKRWSEQHKVTRPQNYKDKDETYAATHSNGTGPYMMMERQPGVRTSFKRNPNWWGKFEGNVQEAVFTPIANDSTRLAALVSGEVDVVLDPAPRDLNKLKQTSGVKVLEGPENRLIFIGMDQARDKLLYGKVPGDKNPFKDARVRQALYQAIDINAIKLKLMNGLSIPTGGLTPSPLGAYNDAQIEARLPYDVAAAKKLMADAGYGNGFEVTLDCTNNRYVNDDKICLALASMWAQLKVKVNVNAQPRTLMFPKLEKMDTSLYMFGWGGVITDAEVAFTPLLRNRGDKGVGYYNFGNWKDDKFDALAASSSVEADPKKREELVKSALREFKAQNHVIPLHRQMIPWAFRQNVTVQHRADNWFELRWVTVAGK</sequence>
<accession>A0ABR6GNZ4</accession>
<dbReference type="CDD" id="cd08498">
    <property type="entry name" value="PBP2_NikA_DppA_OppA_like_2"/>
    <property type="match status" value="1"/>
</dbReference>
<evidence type="ECO:0000256" key="3">
    <source>
        <dbReference type="ARBA" id="ARBA00022729"/>
    </source>
</evidence>
<dbReference type="PIRSF" id="PIRSF002741">
    <property type="entry name" value="MppA"/>
    <property type="match status" value="1"/>
</dbReference>
<name>A0ABR6GNZ4_9BURK</name>
<dbReference type="SUPFAM" id="SSF53850">
    <property type="entry name" value="Periplasmic binding protein-like II"/>
    <property type="match status" value="1"/>
</dbReference>
<dbReference type="EMBL" id="JACHXO010000001">
    <property type="protein sequence ID" value="MBB3193779.1"/>
    <property type="molecule type" value="Genomic_DNA"/>
</dbReference>
<evidence type="ECO:0000259" key="4">
    <source>
        <dbReference type="Pfam" id="PF00496"/>
    </source>
</evidence>
<organism evidence="5 6">
    <name type="scientific">Roseateles terrae</name>
    <dbReference type="NCBI Taxonomy" id="431060"/>
    <lineage>
        <taxon>Bacteria</taxon>
        <taxon>Pseudomonadati</taxon>
        <taxon>Pseudomonadota</taxon>
        <taxon>Betaproteobacteria</taxon>
        <taxon>Burkholderiales</taxon>
        <taxon>Sphaerotilaceae</taxon>
        <taxon>Roseateles</taxon>
    </lineage>
</organism>